<reference evidence="7" key="1">
    <citation type="submission" date="2016-10" db="EMBL/GenBank/DDBJ databases">
        <authorList>
            <person name="Varghese N."/>
            <person name="Submissions S."/>
        </authorList>
    </citation>
    <scope>NUCLEOTIDE SEQUENCE [LARGE SCALE GENOMIC DNA]</scope>
    <source>
        <strain evidence="7">DSM 18733</strain>
    </source>
</reference>
<gene>
    <name evidence="5" type="primary">menG</name>
    <name evidence="6" type="ORF">SAMN05661044_04827</name>
</gene>
<keyword evidence="3 5" id="KW-0808">Transferase</keyword>
<feature type="binding site" evidence="5">
    <location>
        <begin position="117"/>
        <end position="118"/>
    </location>
    <ligand>
        <name>S-adenosyl-L-methionine</name>
        <dbReference type="ChEBI" id="CHEBI:59789"/>
    </ligand>
</feature>
<dbReference type="GO" id="GO:0043770">
    <property type="term" value="F:demethylmenaquinone methyltransferase activity"/>
    <property type="evidence" value="ECO:0007669"/>
    <property type="project" value="UniProtKB-UniRule"/>
</dbReference>
<dbReference type="Pfam" id="PF01209">
    <property type="entry name" value="Ubie_methyltran"/>
    <property type="match status" value="1"/>
</dbReference>
<dbReference type="PANTHER" id="PTHR43591:SF24">
    <property type="entry name" value="2-METHOXY-6-POLYPRENYL-1,4-BENZOQUINOL METHYLASE, MITOCHONDRIAL"/>
    <property type="match status" value="1"/>
</dbReference>
<dbReference type="NCBIfam" id="TIGR01934">
    <property type="entry name" value="MenG_MenH_UbiE"/>
    <property type="match status" value="1"/>
</dbReference>
<dbReference type="InterPro" id="IPR004033">
    <property type="entry name" value="UbiE/COQ5_MeTrFase"/>
</dbReference>
<dbReference type="GO" id="GO:0009234">
    <property type="term" value="P:menaquinone biosynthetic process"/>
    <property type="evidence" value="ECO:0007669"/>
    <property type="project" value="UniProtKB-UniRule"/>
</dbReference>
<dbReference type="RefSeq" id="WP_093330258.1">
    <property type="nucleotide sequence ID" value="NZ_FOAF01000010.1"/>
</dbReference>
<dbReference type="UniPathway" id="UPA00079">
    <property type="reaction ID" value="UER00169"/>
</dbReference>
<dbReference type="EC" id="2.1.1.163" evidence="5"/>
<dbReference type="PROSITE" id="PS51608">
    <property type="entry name" value="SAM_MT_UBIE"/>
    <property type="match status" value="1"/>
</dbReference>
<dbReference type="Proteomes" id="UP000199421">
    <property type="component" value="Unassembled WGS sequence"/>
</dbReference>
<dbReference type="CDD" id="cd02440">
    <property type="entry name" value="AdoMet_MTases"/>
    <property type="match status" value="1"/>
</dbReference>
<evidence type="ECO:0000313" key="6">
    <source>
        <dbReference type="EMBL" id="SEM31208.1"/>
    </source>
</evidence>
<dbReference type="InterPro" id="IPR029063">
    <property type="entry name" value="SAM-dependent_MTases_sf"/>
</dbReference>
<feature type="binding site" evidence="5">
    <location>
        <position position="89"/>
    </location>
    <ligand>
        <name>S-adenosyl-L-methionine</name>
        <dbReference type="ChEBI" id="CHEBI:59789"/>
    </ligand>
</feature>
<comment type="catalytic activity">
    <reaction evidence="5">
        <text>a 2-demethylmenaquinol + S-adenosyl-L-methionine = a menaquinol + S-adenosyl-L-homocysteine + H(+)</text>
        <dbReference type="Rhea" id="RHEA:42640"/>
        <dbReference type="Rhea" id="RHEA-COMP:9539"/>
        <dbReference type="Rhea" id="RHEA-COMP:9563"/>
        <dbReference type="ChEBI" id="CHEBI:15378"/>
        <dbReference type="ChEBI" id="CHEBI:18151"/>
        <dbReference type="ChEBI" id="CHEBI:55437"/>
        <dbReference type="ChEBI" id="CHEBI:57856"/>
        <dbReference type="ChEBI" id="CHEBI:59789"/>
        <dbReference type="EC" id="2.1.1.163"/>
    </reaction>
</comment>
<comment type="function">
    <text evidence="5">Methyltransferase required for the conversion of demethylmenaquinol (DMKH2) to menaquinol (MKH2).</text>
</comment>
<comment type="similarity">
    <text evidence="5">Belongs to the class I-like SAM-binding methyltransferase superfamily. MenG/UbiE family.</text>
</comment>
<dbReference type="AlphaFoldDB" id="A0A1H7XDE6"/>
<evidence type="ECO:0000256" key="5">
    <source>
        <dbReference type="HAMAP-Rule" id="MF_01813"/>
    </source>
</evidence>
<dbReference type="GO" id="GO:0032259">
    <property type="term" value="P:methylation"/>
    <property type="evidence" value="ECO:0007669"/>
    <property type="project" value="UniProtKB-KW"/>
</dbReference>
<comment type="caution">
    <text evidence="5">Lacks conserved residue(s) required for the propagation of feature annotation.</text>
</comment>
<accession>A0A1H7XDE6</accession>
<evidence type="ECO:0000256" key="1">
    <source>
        <dbReference type="ARBA" id="ARBA00022428"/>
    </source>
</evidence>
<dbReference type="EMBL" id="FOAF01000010">
    <property type="protein sequence ID" value="SEM31208.1"/>
    <property type="molecule type" value="Genomic_DNA"/>
</dbReference>
<sequence>MTSKTIIPYKDNNAGKKQQVATMFNNISKTYDFLNHFLSLGIDIIWRKKAIKSLKMLQPKRMLDVATGTGDFAFEAIKILNPDKIIGVDISEGMLAVAKEKIAKRGLGHKFEVALGDSEGLPFDAAAFDAVTVAFGVRNFENLKQGLQDICRVLKPGGKAVILEFSNPKAFPVKQLYNVYSKTMMPFFGRIFSKDSKAYNYLPESVVQFPDGDAFTSILKEAGFSETICRPQTFGICTIYIGTK</sequence>
<dbReference type="PROSITE" id="PS01183">
    <property type="entry name" value="UBIE_1"/>
    <property type="match status" value="1"/>
</dbReference>
<organism evidence="6 7">
    <name type="scientific">Olivibacter domesticus</name>
    <name type="common">Pseudosphingobacterium domesticum</name>
    <dbReference type="NCBI Taxonomy" id="407022"/>
    <lineage>
        <taxon>Bacteria</taxon>
        <taxon>Pseudomonadati</taxon>
        <taxon>Bacteroidota</taxon>
        <taxon>Sphingobacteriia</taxon>
        <taxon>Sphingobacteriales</taxon>
        <taxon>Sphingobacteriaceae</taxon>
        <taxon>Olivibacter</taxon>
    </lineage>
</organism>
<dbReference type="STRING" id="407022.SAMN05661044_04827"/>
<keyword evidence="4 5" id="KW-0949">S-adenosyl-L-methionine</keyword>
<dbReference type="HAMAP" id="MF_01813">
    <property type="entry name" value="MenG_UbiE_methyltr"/>
    <property type="match status" value="1"/>
</dbReference>
<feature type="binding site" evidence="5">
    <location>
        <position position="69"/>
    </location>
    <ligand>
        <name>S-adenosyl-L-methionine</name>
        <dbReference type="ChEBI" id="CHEBI:59789"/>
    </ligand>
</feature>
<keyword evidence="1 5" id="KW-0474">Menaquinone biosynthesis</keyword>
<evidence type="ECO:0000256" key="4">
    <source>
        <dbReference type="ARBA" id="ARBA00022691"/>
    </source>
</evidence>
<evidence type="ECO:0000256" key="2">
    <source>
        <dbReference type="ARBA" id="ARBA00022603"/>
    </source>
</evidence>
<name>A0A1H7XDE6_OLID1</name>
<dbReference type="PROSITE" id="PS01184">
    <property type="entry name" value="UBIE_2"/>
    <property type="match status" value="1"/>
</dbReference>
<comment type="pathway">
    <text evidence="5">Quinol/quinone metabolism; menaquinone biosynthesis; menaquinol from 1,4-dihydroxy-2-naphthoate: step 2/2.</text>
</comment>
<protein>
    <recommendedName>
        <fullName evidence="5">Demethylmenaquinone methyltransferase</fullName>
        <ecNumber evidence="5">2.1.1.163</ecNumber>
    </recommendedName>
</protein>
<dbReference type="InterPro" id="IPR023576">
    <property type="entry name" value="UbiE/COQ5_MeTrFase_CS"/>
</dbReference>
<keyword evidence="7" id="KW-1185">Reference proteome</keyword>
<evidence type="ECO:0000256" key="3">
    <source>
        <dbReference type="ARBA" id="ARBA00022679"/>
    </source>
</evidence>
<proteinExistence type="inferred from homology"/>
<dbReference type="NCBIfam" id="NF001244">
    <property type="entry name" value="PRK00216.1-5"/>
    <property type="match status" value="1"/>
</dbReference>
<evidence type="ECO:0000313" key="7">
    <source>
        <dbReference type="Proteomes" id="UP000199421"/>
    </source>
</evidence>
<dbReference type="OrthoDB" id="9808140at2"/>
<dbReference type="Gene3D" id="3.40.50.150">
    <property type="entry name" value="Vaccinia Virus protein VP39"/>
    <property type="match status" value="1"/>
</dbReference>
<keyword evidence="2 5" id="KW-0489">Methyltransferase</keyword>
<dbReference type="SUPFAM" id="SSF53335">
    <property type="entry name" value="S-adenosyl-L-methionine-dependent methyltransferases"/>
    <property type="match status" value="1"/>
</dbReference>
<dbReference type="PANTHER" id="PTHR43591">
    <property type="entry name" value="METHYLTRANSFERASE"/>
    <property type="match status" value="1"/>
</dbReference>